<proteinExistence type="predicted"/>
<evidence type="ECO:0000313" key="2">
    <source>
        <dbReference type="Proteomes" id="UP000077202"/>
    </source>
</evidence>
<sequence length="136" mass="15034">MTELARFCSSKGDIREANSSSGIMAVQSKGKSSLLAEENKATASGTSPTFTTEPIGGFFRNFSVPKKIFFCMKFSLMARMMMTFSPTEEAEVFPHGKNDDDLFFYRRSSRPSASFGLFCIWAQLSSALLTIVSRHG</sequence>
<accession>A0A176VFJ5</accession>
<dbReference type="EMBL" id="LVLJ01003810">
    <property type="protein sequence ID" value="OAE19630.1"/>
    <property type="molecule type" value="Genomic_DNA"/>
</dbReference>
<name>A0A176VFJ5_MARPO</name>
<evidence type="ECO:0000313" key="1">
    <source>
        <dbReference type="EMBL" id="OAE19630.1"/>
    </source>
</evidence>
<keyword evidence="2" id="KW-1185">Reference proteome</keyword>
<organism evidence="1 2">
    <name type="scientific">Marchantia polymorpha subsp. ruderalis</name>
    <dbReference type="NCBI Taxonomy" id="1480154"/>
    <lineage>
        <taxon>Eukaryota</taxon>
        <taxon>Viridiplantae</taxon>
        <taxon>Streptophyta</taxon>
        <taxon>Embryophyta</taxon>
        <taxon>Marchantiophyta</taxon>
        <taxon>Marchantiopsida</taxon>
        <taxon>Marchantiidae</taxon>
        <taxon>Marchantiales</taxon>
        <taxon>Marchantiaceae</taxon>
        <taxon>Marchantia</taxon>
    </lineage>
</organism>
<dbReference type="Proteomes" id="UP000077202">
    <property type="component" value="Unassembled WGS sequence"/>
</dbReference>
<reference evidence="1" key="1">
    <citation type="submission" date="2016-03" db="EMBL/GenBank/DDBJ databases">
        <title>Mechanisms controlling the formation of the plant cell surface in tip-growing cells are functionally conserved among land plants.</title>
        <authorList>
            <person name="Honkanen S."/>
            <person name="Jones V.A."/>
            <person name="Morieri G."/>
            <person name="Champion C."/>
            <person name="Hetherington A.J."/>
            <person name="Kelly S."/>
            <person name="Saint-Marcoux D."/>
            <person name="Proust H."/>
            <person name="Prescott H."/>
            <person name="Dolan L."/>
        </authorList>
    </citation>
    <scope>NUCLEOTIDE SEQUENCE [LARGE SCALE GENOMIC DNA]</scope>
    <source>
        <tissue evidence="1">Whole gametophyte</tissue>
    </source>
</reference>
<dbReference type="AlphaFoldDB" id="A0A176VFJ5"/>
<gene>
    <name evidence="1" type="ORF">AXG93_3756s1360</name>
</gene>
<comment type="caution">
    <text evidence="1">The sequence shown here is derived from an EMBL/GenBank/DDBJ whole genome shotgun (WGS) entry which is preliminary data.</text>
</comment>
<protein>
    <submittedName>
        <fullName evidence="1">Uncharacterized protein</fullName>
    </submittedName>
</protein>